<organism evidence="2 3">
    <name type="scientific">Ambispora gerdemannii</name>
    <dbReference type="NCBI Taxonomy" id="144530"/>
    <lineage>
        <taxon>Eukaryota</taxon>
        <taxon>Fungi</taxon>
        <taxon>Fungi incertae sedis</taxon>
        <taxon>Mucoromycota</taxon>
        <taxon>Glomeromycotina</taxon>
        <taxon>Glomeromycetes</taxon>
        <taxon>Archaeosporales</taxon>
        <taxon>Ambisporaceae</taxon>
        <taxon>Ambispora</taxon>
    </lineage>
</organism>
<comment type="caution">
    <text evidence="2">The sequence shown here is derived from an EMBL/GenBank/DDBJ whole genome shotgun (WGS) entry which is preliminary data.</text>
</comment>
<accession>A0A9N9B5M1</accession>
<evidence type="ECO:0000313" key="3">
    <source>
        <dbReference type="Proteomes" id="UP000789831"/>
    </source>
</evidence>
<feature type="region of interest" description="Disordered" evidence="1">
    <location>
        <begin position="29"/>
        <end position="56"/>
    </location>
</feature>
<evidence type="ECO:0000313" key="2">
    <source>
        <dbReference type="EMBL" id="CAG8553285.1"/>
    </source>
</evidence>
<reference evidence="2" key="1">
    <citation type="submission" date="2021-06" db="EMBL/GenBank/DDBJ databases">
        <authorList>
            <person name="Kallberg Y."/>
            <person name="Tangrot J."/>
            <person name="Rosling A."/>
        </authorList>
    </citation>
    <scope>NUCLEOTIDE SEQUENCE</scope>
    <source>
        <strain evidence="2">MT106</strain>
    </source>
</reference>
<protein>
    <submittedName>
        <fullName evidence="2">8645_t:CDS:1</fullName>
    </submittedName>
</protein>
<proteinExistence type="predicted"/>
<evidence type="ECO:0000256" key="1">
    <source>
        <dbReference type="SAM" id="MobiDB-lite"/>
    </source>
</evidence>
<sequence>MNTTQFSRSKNFKNTEFLFRQKELTARDYPSLPDTRAPARYSLSKHPWVQHESVAD</sequence>
<name>A0A9N9B5M1_9GLOM</name>
<dbReference type="AlphaFoldDB" id="A0A9N9B5M1"/>
<dbReference type="Proteomes" id="UP000789831">
    <property type="component" value="Unassembled WGS sequence"/>
</dbReference>
<gene>
    <name evidence="2" type="ORF">AGERDE_LOCUS6777</name>
</gene>
<dbReference type="EMBL" id="CAJVPL010001112">
    <property type="protein sequence ID" value="CAG8553285.1"/>
    <property type="molecule type" value="Genomic_DNA"/>
</dbReference>
<keyword evidence="3" id="KW-1185">Reference proteome</keyword>